<dbReference type="PANTHER" id="PTHR30537:SF5">
    <property type="entry name" value="HTH-TYPE TRANSCRIPTIONAL ACTIVATOR TTDR-RELATED"/>
    <property type="match status" value="1"/>
</dbReference>
<dbReference type="Gene3D" id="3.40.190.290">
    <property type="match status" value="1"/>
</dbReference>
<dbReference type="CDD" id="cd08474">
    <property type="entry name" value="PBP2_CrgA_like_5"/>
    <property type="match status" value="1"/>
</dbReference>
<comment type="similarity">
    <text evidence="1">Belongs to the LysR transcriptional regulatory family.</text>
</comment>
<feature type="domain" description="HTH lysR-type" evidence="5">
    <location>
        <begin position="4"/>
        <end position="61"/>
    </location>
</feature>
<dbReference type="Pfam" id="PF03466">
    <property type="entry name" value="LysR_substrate"/>
    <property type="match status" value="1"/>
</dbReference>
<protein>
    <submittedName>
        <fullName evidence="6">DNA-binding transcriptional LysR family regulator</fullName>
    </submittedName>
</protein>
<dbReference type="Pfam" id="PF00126">
    <property type="entry name" value="HTH_1"/>
    <property type="match status" value="1"/>
</dbReference>
<dbReference type="Proteomes" id="UP000532010">
    <property type="component" value="Unassembled WGS sequence"/>
</dbReference>
<dbReference type="EMBL" id="JACHWB010000007">
    <property type="protein sequence ID" value="MBB3020988.1"/>
    <property type="molecule type" value="Genomic_DNA"/>
</dbReference>
<dbReference type="GO" id="GO:0003677">
    <property type="term" value="F:DNA binding"/>
    <property type="evidence" value="ECO:0007669"/>
    <property type="project" value="UniProtKB-KW"/>
</dbReference>
<dbReference type="GO" id="GO:0003700">
    <property type="term" value="F:DNA-binding transcription factor activity"/>
    <property type="evidence" value="ECO:0007669"/>
    <property type="project" value="InterPro"/>
</dbReference>
<dbReference type="InterPro" id="IPR000847">
    <property type="entry name" value="LysR_HTH_N"/>
</dbReference>
<evidence type="ECO:0000256" key="4">
    <source>
        <dbReference type="ARBA" id="ARBA00023163"/>
    </source>
</evidence>
<dbReference type="AlphaFoldDB" id="A0A7W4VPK2"/>
<dbReference type="InterPro" id="IPR058163">
    <property type="entry name" value="LysR-type_TF_proteobact-type"/>
</dbReference>
<dbReference type="FunFam" id="1.10.10.10:FF:000001">
    <property type="entry name" value="LysR family transcriptional regulator"/>
    <property type="match status" value="1"/>
</dbReference>
<dbReference type="RefSeq" id="WP_183453478.1">
    <property type="nucleotide sequence ID" value="NZ_JACHWB010000007.1"/>
</dbReference>
<gene>
    <name evidence="6" type="ORF">FHR70_004078</name>
</gene>
<dbReference type="PANTHER" id="PTHR30537">
    <property type="entry name" value="HTH-TYPE TRANSCRIPTIONAL REGULATOR"/>
    <property type="match status" value="1"/>
</dbReference>
<evidence type="ECO:0000313" key="7">
    <source>
        <dbReference type="Proteomes" id="UP000532010"/>
    </source>
</evidence>
<dbReference type="InterPro" id="IPR036390">
    <property type="entry name" value="WH_DNA-bd_sf"/>
</dbReference>
<accession>A0A7W4VPK2</accession>
<reference evidence="6 7" key="1">
    <citation type="submission" date="2020-08" db="EMBL/GenBank/DDBJ databases">
        <title>The Agave Microbiome: Exploring the role of microbial communities in plant adaptations to desert environments.</title>
        <authorList>
            <person name="Partida-Martinez L.P."/>
        </authorList>
    </citation>
    <scope>NUCLEOTIDE SEQUENCE [LARGE SCALE GENOMIC DNA]</scope>
    <source>
        <strain evidence="6 7">AT3.9</strain>
    </source>
</reference>
<comment type="caution">
    <text evidence="6">The sequence shown here is derived from an EMBL/GenBank/DDBJ whole genome shotgun (WGS) entry which is preliminary data.</text>
</comment>
<proteinExistence type="inferred from homology"/>
<evidence type="ECO:0000256" key="3">
    <source>
        <dbReference type="ARBA" id="ARBA00023125"/>
    </source>
</evidence>
<sequence length="311" mass="33914">MSDVDLDDLDVFAAVARARSFRSVARLRGVSASTLSEALRRLEARLGVRLLNRTTRSVTPTEAGQRLLERLAPALGEVSAALEAVNDFRDSPTGTLRLNVPTAVARLVLPPIIGPFLRAHPGISLEVATDDSFVDVLAAGYDAGIRYDERLEKDMIAVPIGPRVQHFVVAAAPAYLAAHGRPSHPKDILNHSCIRHRFASGVMHAWEFERDGEIVKISPTARVIANNIDLEIAAAVEGLGLIATFREFLAQELTSGALQPVLEDWQQPFSGPFLYYASRRHMPAPLRAFVDFIKRRPEPGLRGVASATHPG</sequence>
<evidence type="ECO:0000256" key="2">
    <source>
        <dbReference type="ARBA" id="ARBA00023015"/>
    </source>
</evidence>
<evidence type="ECO:0000256" key="1">
    <source>
        <dbReference type="ARBA" id="ARBA00009437"/>
    </source>
</evidence>
<dbReference type="SUPFAM" id="SSF53850">
    <property type="entry name" value="Periplasmic binding protein-like II"/>
    <property type="match status" value="1"/>
</dbReference>
<dbReference type="PROSITE" id="PS50931">
    <property type="entry name" value="HTH_LYSR"/>
    <property type="match status" value="1"/>
</dbReference>
<keyword evidence="2" id="KW-0805">Transcription regulation</keyword>
<organism evidence="6 7">
    <name type="scientific">Microvirga lupini</name>
    <dbReference type="NCBI Taxonomy" id="420324"/>
    <lineage>
        <taxon>Bacteria</taxon>
        <taxon>Pseudomonadati</taxon>
        <taxon>Pseudomonadota</taxon>
        <taxon>Alphaproteobacteria</taxon>
        <taxon>Hyphomicrobiales</taxon>
        <taxon>Methylobacteriaceae</taxon>
        <taxon>Microvirga</taxon>
    </lineage>
</organism>
<evidence type="ECO:0000259" key="5">
    <source>
        <dbReference type="PROSITE" id="PS50931"/>
    </source>
</evidence>
<dbReference type="InterPro" id="IPR005119">
    <property type="entry name" value="LysR_subst-bd"/>
</dbReference>
<name>A0A7W4VPK2_9HYPH</name>
<evidence type="ECO:0000313" key="6">
    <source>
        <dbReference type="EMBL" id="MBB3020988.1"/>
    </source>
</evidence>
<keyword evidence="3 6" id="KW-0238">DNA-binding</keyword>
<dbReference type="SUPFAM" id="SSF46785">
    <property type="entry name" value="Winged helix' DNA-binding domain"/>
    <property type="match status" value="1"/>
</dbReference>
<keyword evidence="4" id="KW-0804">Transcription</keyword>
<dbReference type="InterPro" id="IPR036388">
    <property type="entry name" value="WH-like_DNA-bd_sf"/>
</dbReference>
<dbReference type="Gene3D" id="1.10.10.10">
    <property type="entry name" value="Winged helix-like DNA-binding domain superfamily/Winged helix DNA-binding domain"/>
    <property type="match status" value="1"/>
</dbReference>
<keyword evidence="7" id="KW-1185">Reference proteome</keyword>